<protein>
    <submittedName>
        <fullName evidence="2">Albusnodin family lasso peptide</fullName>
    </submittedName>
</protein>
<dbReference type="RefSeq" id="WP_274039505.1">
    <property type="nucleotide sequence ID" value="NZ_JANCPR020000014.1"/>
</dbReference>
<evidence type="ECO:0000313" key="3">
    <source>
        <dbReference type="Proteomes" id="UP001214441"/>
    </source>
</evidence>
<evidence type="ECO:0000256" key="1">
    <source>
        <dbReference type="SAM" id="MobiDB-lite"/>
    </source>
</evidence>
<dbReference type="NCBIfam" id="NF033525">
    <property type="entry name" value="lasso_albusnod"/>
    <property type="match status" value="1"/>
</dbReference>
<dbReference type="Proteomes" id="UP001214441">
    <property type="component" value="Unassembled WGS sequence"/>
</dbReference>
<keyword evidence="3" id="KW-1185">Reference proteome</keyword>
<proteinExistence type="predicted"/>
<sequence length="44" mass="4602">MEHQVGETGGEDIEPPAVIVLGDAATLTRGSDQSGSESKRTPYD</sequence>
<accession>A0ABT6ZWV1</accession>
<dbReference type="NCBIfam" id="NF033521">
    <property type="entry name" value="lasso_leader_L3"/>
    <property type="match status" value="1"/>
</dbReference>
<name>A0ABT6ZWV1_9ACTN</name>
<dbReference type="EMBL" id="JANCPR020000014">
    <property type="protein sequence ID" value="MDJ1133548.1"/>
    <property type="molecule type" value="Genomic_DNA"/>
</dbReference>
<gene>
    <name evidence="2" type="ORF">NMN56_016560</name>
</gene>
<organism evidence="2 3">
    <name type="scientific">Streptomyces iconiensis</name>
    <dbReference type="NCBI Taxonomy" id="1384038"/>
    <lineage>
        <taxon>Bacteria</taxon>
        <taxon>Bacillati</taxon>
        <taxon>Actinomycetota</taxon>
        <taxon>Actinomycetes</taxon>
        <taxon>Kitasatosporales</taxon>
        <taxon>Streptomycetaceae</taxon>
        <taxon>Streptomyces</taxon>
    </lineage>
</organism>
<comment type="caution">
    <text evidence="2">The sequence shown here is derived from an EMBL/GenBank/DDBJ whole genome shotgun (WGS) entry which is preliminary data.</text>
</comment>
<reference evidence="2 3" key="1">
    <citation type="submission" date="2023-05" db="EMBL/GenBank/DDBJ databases">
        <title>Streptantibioticus silvisoli sp. nov., acidotolerant actinomycetes 1 from pine litter.</title>
        <authorList>
            <person name="Swiecimska M."/>
            <person name="Golinska P."/>
            <person name="Sangal V."/>
            <person name="Wachnowicz B."/>
            <person name="Goodfellow M."/>
        </authorList>
    </citation>
    <scope>NUCLEOTIDE SEQUENCE [LARGE SCALE GENOMIC DNA]</scope>
    <source>
        <strain evidence="2 3">DSM 42109</strain>
    </source>
</reference>
<evidence type="ECO:0000313" key="2">
    <source>
        <dbReference type="EMBL" id="MDJ1133548.1"/>
    </source>
</evidence>
<feature type="region of interest" description="Disordered" evidence="1">
    <location>
        <begin position="25"/>
        <end position="44"/>
    </location>
</feature>